<feature type="non-terminal residue" evidence="1">
    <location>
        <position position="1"/>
    </location>
</feature>
<comment type="caution">
    <text evidence="1">The sequence shown here is derived from an EMBL/GenBank/DDBJ whole genome shotgun (WGS) entry which is preliminary data.</text>
</comment>
<dbReference type="AlphaFoldDB" id="A0AAE0RHU7"/>
<dbReference type="EMBL" id="JAUCMX010000002">
    <property type="protein sequence ID" value="KAK3554213.1"/>
    <property type="molecule type" value="Genomic_DNA"/>
</dbReference>
<evidence type="ECO:0000313" key="1">
    <source>
        <dbReference type="EMBL" id="KAK3554213.1"/>
    </source>
</evidence>
<protein>
    <submittedName>
        <fullName evidence="1">Uncharacterized protein</fullName>
    </submittedName>
</protein>
<organism evidence="1 2">
    <name type="scientific">Hemibagrus guttatus</name>
    <dbReference type="NCBI Taxonomy" id="175788"/>
    <lineage>
        <taxon>Eukaryota</taxon>
        <taxon>Metazoa</taxon>
        <taxon>Chordata</taxon>
        <taxon>Craniata</taxon>
        <taxon>Vertebrata</taxon>
        <taxon>Euteleostomi</taxon>
        <taxon>Actinopterygii</taxon>
        <taxon>Neopterygii</taxon>
        <taxon>Teleostei</taxon>
        <taxon>Ostariophysi</taxon>
        <taxon>Siluriformes</taxon>
        <taxon>Bagridae</taxon>
        <taxon>Hemibagrus</taxon>
    </lineage>
</organism>
<accession>A0AAE0RHU7</accession>
<feature type="non-terminal residue" evidence="1">
    <location>
        <position position="48"/>
    </location>
</feature>
<proteinExistence type="predicted"/>
<reference evidence="1" key="1">
    <citation type="submission" date="2023-06" db="EMBL/GenBank/DDBJ databases">
        <title>Male Hemibagrus guttatus genome.</title>
        <authorList>
            <person name="Bian C."/>
        </authorList>
    </citation>
    <scope>NUCLEOTIDE SEQUENCE</scope>
    <source>
        <strain evidence="1">Male_cb2023</strain>
        <tissue evidence="1">Muscle</tissue>
    </source>
</reference>
<evidence type="ECO:0000313" key="2">
    <source>
        <dbReference type="Proteomes" id="UP001274896"/>
    </source>
</evidence>
<gene>
    <name evidence="1" type="ORF">QTP70_020177</name>
</gene>
<dbReference type="Proteomes" id="UP001274896">
    <property type="component" value="Unassembled WGS sequence"/>
</dbReference>
<keyword evidence="2" id="KW-1185">Reference proteome</keyword>
<sequence>LIDPASDRKHSVLGLPQTSQLLKKKNVVRNPGLLNYVVTVGPSVHVCV</sequence>
<name>A0AAE0RHU7_9TELE</name>